<sequence length="310" mass="36125">MILEKMNMDGMGYNDFCMKLMRNLGYFSVEHQFYAPTSSRCNILYSWLYNSSEERRITDNIINKCFEEYTSYMKEIENNQICTYYSEDKIYEPMKIALLDIFQDNMQNIKDKLIREFDSTKLPFRKFVCKCIKIYKNMNELYCLIGDKSSEKHKNTCLKLDNFKGSYQYFLTILGDLYPNIPLLNDRGSDLSEKCPPDEQDTLLTIDGVETPDTSLESRLSARAGDRDRELTDGLHETNEMVDNSMKKNITTTIAKRLIHSGLGGSRRRIDSNFYEEGPNELLFDAFKGEDMSSHNARYNIGYGTEGIYE</sequence>
<evidence type="ECO:0008006" key="3">
    <source>
        <dbReference type="Google" id="ProtNLM"/>
    </source>
</evidence>
<evidence type="ECO:0000313" key="2">
    <source>
        <dbReference type="Proteomes" id="UP000053327"/>
    </source>
</evidence>
<protein>
    <recommendedName>
        <fullName evidence="3">VIR protein</fullName>
    </recommendedName>
</protein>
<evidence type="ECO:0000313" key="1">
    <source>
        <dbReference type="EMBL" id="KMZ83437.1"/>
    </source>
</evidence>
<dbReference type="EMBL" id="KQ234895">
    <property type="protein sequence ID" value="KMZ83437.1"/>
    <property type="molecule type" value="Genomic_DNA"/>
</dbReference>
<dbReference type="Proteomes" id="UP000053327">
    <property type="component" value="Unassembled WGS sequence"/>
</dbReference>
<accession>A0A0J9SN75</accession>
<name>A0A0J9SN75_PLAV1</name>
<proteinExistence type="predicted"/>
<dbReference type="AlphaFoldDB" id="A0A0J9SN75"/>
<reference evidence="1 2" key="1">
    <citation type="submission" date="2011-08" db="EMBL/GenBank/DDBJ databases">
        <title>The Genome Sequence of Plasmodium vivax Brazil I.</title>
        <authorList>
            <consortium name="The Broad Institute Genome Sequencing Platform"/>
            <consortium name="The Broad Institute Genome Sequencing Center for Infectious Disease"/>
            <person name="Neafsey D."/>
            <person name="Carlton J."/>
            <person name="Barnwell J."/>
            <person name="Collins W."/>
            <person name="Escalante A."/>
            <person name="Mullikin J."/>
            <person name="Saul A."/>
            <person name="Guigo R."/>
            <person name="Camara F."/>
            <person name="Young S.K."/>
            <person name="Zeng Q."/>
            <person name="Gargeya S."/>
            <person name="Fitzgerald M."/>
            <person name="Haas B."/>
            <person name="Abouelleil A."/>
            <person name="Alvarado L."/>
            <person name="Arachchi H.M."/>
            <person name="Berlin A."/>
            <person name="Brown A."/>
            <person name="Chapman S.B."/>
            <person name="Chen Z."/>
            <person name="Dunbar C."/>
            <person name="Freedman E."/>
            <person name="Gearin G."/>
            <person name="Gellesch M."/>
            <person name="Goldberg J."/>
            <person name="Griggs A."/>
            <person name="Gujja S."/>
            <person name="Heiman D."/>
            <person name="Howarth C."/>
            <person name="Larson L."/>
            <person name="Lui A."/>
            <person name="MacDonald P.J.P."/>
            <person name="Montmayeur A."/>
            <person name="Murphy C."/>
            <person name="Neiman D."/>
            <person name="Pearson M."/>
            <person name="Priest M."/>
            <person name="Roberts A."/>
            <person name="Saif S."/>
            <person name="Shea T."/>
            <person name="Shenoy N."/>
            <person name="Sisk P."/>
            <person name="Stolte C."/>
            <person name="Sykes S."/>
            <person name="Wortman J."/>
            <person name="Nusbaum C."/>
            <person name="Birren B."/>
        </authorList>
    </citation>
    <scope>NUCLEOTIDE SEQUENCE [LARGE SCALE GENOMIC DNA]</scope>
    <source>
        <strain evidence="1 2">Brazil I</strain>
    </source>
</reference>
<gene>
    <name evidence="1" type="ORF">PVBG_05949</name>
</gene>
<organism evidence="1 2">
    <name type="scientific">Plasmodium vivax (strain Brazil I)</name>
    <dbReference type="NCBI Taxonomy" id="1033975"/>
    <lineage>
        <taxon>Eukaryota</taxon>
        <taxon>Sar</taxon>
        <taxon>Alveolata</taxon>
        <taxon>Apicomplexa</taxon>
        <taxon>Aconoidasida</taxon>
        <taxon>Haemosporida</taxon>
        <taxon>Plasmodiidae</taxon>
        <taxon>Plasmodium</taxon>
        <taxon>Plasmodium (Plasmodium)</taxon>
    </lineage>
</organism>